<evidence type="ECO:0000256" key="1">
    <source>
        <dbReference type="SAM" id="MobiDB-lite"/>
    </source>
</evidence>
<gene>
    <name evidence="3" type="ORF">LSTR_LSTR000044</name>
</gene>
<dbReference type="InParanoid" id="A0A482X7E1"/>
<evidence type="ECO:0000259" key="2">
    <source>
        <dbReference type="PROSITE" id="PS51029"/>
    </source>
</evidence>
<dbReference type="PANTHER" id="PTHR12243:SF60">
    <property type="entry name" value="SI:CH211-15D5.12-RELATED"/>
    <property type="match status" value="1"/>
</dbReference>
<organism evidence="3 4">
    <name type="scientific">Laodelphax striatellus</name>
    <name type="common">Small brown planthopper</name>
    <name type="synonym">Delphax striatella</name>
    <dbReference type="NCBI Taxonomy" id="195883"/>
    <lineage>
        <taxon>Eukaryota</taxon>
        <taxon>Metazoa</taxon>
        <taxon>Ecdysozoa</taxon>
        <taxon>Arthropoda</taxon>
        <taxon>Hexapoda</taxon>
        <taxon>Insecta</taxon>
        <taxon>Pterygota</taxon>
        <taxon>Neoptera</taxon>
        <taxon>Paraneoptera</taxon>
        <taxon>Hemiptera</taxon>
        <taxon>Auchenorrhyncha</taxon>
        <taxon>Fulgoroidea</taxon>
        <taxon>Delphacidae</taxon>
        <taxon>Criomorphinae</taxon>
        <taxon>Laodelphax</taxon>
    </lineage>
</organism>
<dbReference type="AlphaFoldDB" id="A0A482X7E1"/>
<dbReference type="SMART" id="SM00595">
    <property type="entry name" value="MADF"/>
    <property type="match status" value="1"/>
</dbReference>
<evidence type="ECO:0000313" key="4">
    <source>
        <dbReference type="Proteomes" id="UP000291343"/>
    </source>
</evidence>
<dbReference type="EMBL" id="QKKF02016774">
    <property type="protein sequence ID" value="RZF41330.1"/>
    <property type="molecule type" value="Genomic_DNA"/>
</dbReference>
<reference evidence="3 4" key="1">
    <citation type="journal article" date="2017" name="Gigascience">
        <title>Genome sequence of the small brown planthopper, Laodelphax striatellus.</title>
        <authorList>
            <person name="Zhu J."/>
            <person name="Jiang F."/>
            <person name="Wang X."/>
            <person name="Yang P."/>
            <person name="Bao Y."/>
            <person name="Zhao W."/>
            <person name="Wang W."/>
            <person name="Lu H."/>
            <person name="Wang Q."/>
            <person name="Cui N."/>
            <person name="Li J."/>
            <person name="Chen X."/>
            <person name="Luo L."/>
            <person name="Yu J."/>
            <person name="Kang L."/>
            <person name="Cui F."/>
        </authorList>
    </citation>
    <scope>NUCLEOTIDE SEQUENCE [LARGE SCALE GENOMIC DNA]</scope>
    <source>
        <strain evidence="3">Lst14</strain>
    </source>
</reference>
<protein>
    <recommendedName>
        <fullName evidence="2">MADF domain-containing protein</fullName>
    </recommendedName>
</protein>
<dbReference type="Proteomes" id="UP000291343">
    <property type="component" value="Unassembled WGS sequence"/>
</dbReference>
<dbReference type="Pfam" id="PF02944">
    <property type="entry name" value="BESS"/>
    <property type="match status" value="1"/>
</dbReference>
<feature type="domain" description="MADF" evidence="2">
    <location>
        <begin position="39"/>
        <end position="127"/>
    </location>
</feature>
<feature type="region of interest" description="Disordered" evidence="1">
    <location>
        <begin position="1"/>
        <end position="25"/>
    </location>
</feature>
<dbReference type="PROSITE" id="PS51029">
    <property type="entry name" value="MADF"/>
    <property type="match status" value="1"/>
</dbReference>
<dbReference type="GO" id="GO:0006357">
    <property type="term" value="P:regulation of transcription by RNA polymerase II"/>
    <property type="evidence" value="ECO:0007669"/>
    <property type="project" value="TreeGrafter"/>
</dbReference>
<dbReference type="OrthoDB" id="6619674at2759"/>
<dbReference type="GO" id="GO:0005667">
    <property type="term" value="C:transcription regulator complex"/>
    <property type="evidence" value="ECO:0007669"/>
    <property type="project" value="TreeGrafter"/>
</dbReference>
<dbReference type="InterPro" id="IPR006578">
    <property type="entry name" value="MADF-dom"/>
</dbReference>
<sequence>MSILRSSLLNSNKTMENSGAEESTTETYGLNFNRTQDKILVDHVAQQPALWQPTHDHYRDIEVKHRIWKEISNDVGKPVETCKKRWKNIKDTYDRKVKQAGGRILTKKDGGRWELNEKLRKFLQSPMDRPQRATKREKRSCNMNDIYVEEVELDDLLSTDNNDMVGEPETILEESCGSPSSQHSATYSEKLASCSSKAVEDSKSHLHTNGKRQELFSQQIKNSCAYEGGSAVDLFFQSLAETVKTFPPTLQQRAKMDALTLINSLELELWNSVDCQ</sequence>
<dbReference type="PANTHER" id="PTHR12243">
    <property type="entry name" value="MADF DOMAIN TRANSCRIPTION FACTOR"/>
    <property type="match status" value="1"/>
</dbReference>
<dbReference type="GO" id="GO:0003677">
    <property type="term" value="F:DNA binding"/>
    <property type="evidence" value="ECO:0007669"/>
    <property type="project" value="InterPro"/>
</dbReference>
<name>A0A482X7E1_LAOST</name>
<evidence type="ECO:0000313" key="3">
    <source>
        <dbReference type="EMBL" id="RZF41330.1"/>
    </source>
</evidence>
<dbReference type="InterPro" id="IPR039353">
    <property type="entry name" value="TF_Adf1"/>
</dbReference>
<comment type="caution">
    <text evidence="3">The sequence shown here is derived from an EMBL/GenBank/DDBJ whole genome shotgun (WGS) entry which is preliminary data.</text>
</comment>
<proteinExistence type="predicted"/>
<keyword evidence="4" id="KW-1185">Reference proteome</keyword>
<dbReference type="GO" id="GO:0005634">
    <property type="term" value="C:nucleus"/>
    <property type="evidence" value="ECO:0007669"/>
    <property type="project" value="TreeGrafter"/>
</dbReference>
<dbReference type="InterPro" id="IPR004210">
    <property type="entry name" value="BESS_motif"/>
</dbReference>
<dbReference type="Pfam" id="PF10545">
    <property type="entry name" value="MADF_DNA_bdg"/>
    <property type="match status" value="1"/>
</dbReference>
<accession>A0A482X7E1</accession>